<organism evidence="2 3">
    <name type="scientific">Owenia fusiformis</name>
    <name type="common">Polychaete worm</name>
    <dbReference type="NCBI Taxonomy" id="6347"/>
    <lineage>
        <taxon>Eukaryota</taxon>
        <taxon>Metazoa</taxon>
        <taxon>Spiralia</taxon>
        <taxon>Lophotrochozoa</taxon>
        <taxon>Annelida</taxon>
        <taxon>Polychaeta</taxon>
        <taxon>Sedentaria</taxon>
        <taxon>Canalipalpata</taxon>
        <taxon>Sabellida</taxon>
        <taxon>Oweniida</taxon>
        <taxon>Oweniidae</taxon>
        <taxon>Owenia</taxon>
    </lineage>
</organism>
<comment type="caution">
    <text evidence="2">The sequence shown here is derived from an EMBL/GenBank/DDBJ whole genome shotgun (WGS) entry which is preliminary data.</text>
</comment>
<sequence length="513" mass="58456">MLGISQANVDANLESKRMALEATIGYPVDIIIFNDTAGRQSAKILWVKPTTVRQIQLLVRGANNLNLKMRVVGAAHTFSALYPDPLQIGVSLDDFRGEKYHLNEKRDKLTVLSSERLEDVLKWAAGKGVTFGPVPDALVSTIPGITATSSHSTGVHFGPFANMVYGYELVDGSANVRKINEDDNKEIIDACRVHLGLCGIIYKTVLKVLPDRIQRLTIANIPIKKLLDNENRKNLVINNLGAQLNLNYDFKSATEKEMEKMLADPLRRIPDSYDIFKEEMRLWLWSDVDQNTRLRDIYNDTITLADGSEYDAVSVIKPFSATSTGLLSNSKYQCYQFRTSVSFAAPESDDFTESNKTIMNHLTILEDIFKDVGFYPHFGGSWIRWMKHFDNCLLCTTKVADDSSKYRLVTFTEMSTDFDKCEEPLISEEHSMKQILMETQFGVSTMKNNPRVVPHWAKHFQHIPGTTDQIRRHFGNDLRTFINLRNKYGLDYKNLFLNNHLKDIFRDAFVKFL</sequence>
<dbReference type="OrthoDB" id="610608at2759"/>
<evidence type="ECO:0000259" key="1">
    <source>
        <dbReference type="PROSITE" id="PS51387"/>
    </source>
</evidence>
<keyword evidence="3" id="KW-1185">Reference proteome</keyword>
<dbReference type="InterPro" id="IPR006094">
    <property type="entry name" value="Oxid_FAD_bind_N"/>
</dbReference>
<dbReference type="SUPFAM" id="SSF56176">
    <property type="entry name" value="FAD-binding/transporter-associated domain-like"/>
    <property type="match status" value="1"/>
</dbReference>
<dbReference type="PANTHER" id="PTHR43762:SF1">
    <property type="entry name" value="D-ARABINONO-1,4-LACTONE OXIDASE"/>
    <property type="match status" value="1"/>
</dbReference>
<dbReference type="GO" id="GO:0016899">
    <property type="term" value="F:oxidoreductase activity, acting on the CH-OH group of donors, oxygen as acceptor"/>
    <property type="evidence" value="ECO:0007669"/>
    <property type="project" value="InterPro"/>
</dbReference>
<dbReference type="InterPro" id="IPR016166">
    <property type="entry name" value="FAD-bd_PCMH"/>
</dbReference>
<reference evidence="2" key="1">
    <citation type="submission" date="2022-03" db="EMBL/GenBank/DDBJ databases">
        <authorList>
            <person name="Martin C."/>
        </authorList>
    </citation>
    <scope>NUCLEOTIDE SEQUENCE</scope>
</reference>
<proteinExistence type="predicted"/>
<evidence type="ECO:0000313" key="2">
    <source>
        <dbReference type="EMBL" id="CAH1799263.1"/>
    </source>
</evidence>
<gene>
    <name evidence="2" type="ORF">OFUS_LOCUS23293</name>
</gene>
<name>A0A8S4PZ72_OWEFU</name>
<protein>
    <recommendedName>
        <fullName evidence="1">FAD-binding PCMH-type domain-containing protein</fullName>
    </recommendedName>
</protein>
<dbReference type="InterPro" id="IPR036318">
    <property type="entry name" value="FAD-bd_PCMH-like_sf"/>
</dbReference>
<evidence type="ECO:0000313" key="3">
    <source>
        <dbReference type="Proteomes" id="UP000749559"/>
    </source>
</evidence>
<dbReference type="Pfam" id="PF01565">
    <property type="entry name" value="FAD_binding_4"/>
    <property type="match status" value="1"/>
</dbReference>
<dbReference type="EMBL" id="CAIIXF020000011">
    <property type="protein sequence ID" value="CAH1799263.1"/>
    <property type="molecule type" value="Genomic_DNA"/>
</dbReference>
<dbReference type="GO" id="GO:0071949">
    <property type="term" value="F:FAD binding"/>
    <property type="evidence" value="ECO:0007669"/>
    <property type="project" value="InterPro"/>
</dbReference>
<dbReference type="PANTHER" id="PTHR43762">
    <property type="entry name" value="L-GULONOLACTONE OXIDASE"/>
    <property type="match status" value="1"/>
</dbReference>
<dbReference type="AlphaFoldDB" id="A0A8S4PZ72"/>
<dbReference type="InterPro" id="IPR010031">
    <property type="entry name" value="FAD_lactone_oxidase-like"/>
</dbReference>
<feature type="domain" description="FAD-binding PCMH-type" evidence="1">
    <location>
        <begin position="39"/>
        <end position="211"/>
    </location>
</feature>
<dbReference type="InterPro" id="IPR016169">
    <property type="entry name" value="FAD-bd_PCMH_sub2"/>
</dbReference>
<dbReference type="PROSITE" id="PS51387">
    <property type="entry name" value="FAD_PCMH"/>
    <property type="match status" value="1"/>
</dbReference>
<accession>A0A8S4PZ72</accession>
<dbReference type="Gene3D" id="3.30.465.10">
    <property type="match status" value="1"/>
</dbReference>
<dbReference type="Proteomes" id="UP000749559">
    <property type="component" value="Unassembled WGS sequence"/>
</dbReference>